<dbReference type="InterPro" id="IPR050151">
    <property type="entry name" value="Class-I_Pyr_Nuc-Dis_Oxidored"/>
</dbReference>
<dbReference type="PROSITE" id="PS00076">
    <property type="entry name" value="PYRIDINE_REDOX_1"/>
    <property type="match status" value="1"/>
</dbReference>
<dbReference type="Pfam" id="PF02852">
    <property type="entry name" value="Pyr_redox_dim"/>
    <property type="match status" value="1"/>
</dbReference>
<dbReference type="PRINTS" id="PR00411">
    <property type="entry name" value="PNDRDTASEI"/>
</dbReference>
<dbReference type="Gene3D" id="3.30.390.30">
    <property type="match status" value="1"/>
</dbReference>
<dbReference type="AlphaFoldDB" id="A0A100WBR3"/>
<dbReference type="InterPro" id="IPR012999">
    <property type="entry name" value="Pyr_OxRdtase_I_AS"/>
</dbReference>
<dbReference type="PANTHER" id="PTHR22912:SF217">
    <property type="entry name" value="DIHYDROLIPOYL DEHYDROGENASE"/>
    <property type="match status" value="1"/>
</dbReference>
<dbReference type="InterPro" id="IPR017817">
    <property type="entry name" value="Mycothione_reductase"/>
</dbReference>
<comment type="cofactor">
    <cofactor evidence="9">
        <name>FAD</name>
        <dbReference type="ChEBI" id="CHEBI:57692"/>
    </cofactor>
    <text evidence="9">Binds 1 FAD per subunit.</text>
</comment>
<feature type="domain" description="Pyridine nucleotide-disulphide oxidoreductase dimerisation" evidence="12">
    <location>
        <begin position="348"/>
        <end position="457"/>
    </location>
</feature>
<evidence type="ECO:0000256" key="1">
    <source>
        <dbReference type="ARBA" id="ARBA00007532"/>
    </source>
</evidence>
<dbReference type="NCBIfam" id="TIGR03452">
    <property type="entry name" value="mycothione_red"/>
    <property type="match status" value="1"/>
</dbReference>
<evidence type="ECO:0000256" key="3">
    <source>
        <dbReference type="ARBA" id="ARBA00022827"/>
    </source>
</evidence>
<accession>A0A100WBR3</accession>
<evidence type="ECO:0000259" key="13">
    <source>
        <dbReference type="Pfam" id="PF07992"/>
    </source>
</evidence>
<evidence type="ECO:0000256" key="4">
    <source>
        <dbReference type="ARBA" id="ARBA00023002"/>
    </source>
</evidence>
<dbReference type="Gene3D" id="3.50.50.60">
    <property type="entry name" value="FAD/NAD(P)-binding domain"/>
    <property type="match status" value="2"/>
</dbReference>
<name>A0A100WBR3_MYCCR</name>
<dbReference type="OrthoDB" id="9800167at2"/>
<dbReference type="Pfam" id="PF07992">
    <property type="entry name" value="Pyr_redox_2"/>
    <property type="match status" value="1"/>
</dbReference>
<sequence length="462" mass="50021">MQHYDLTIIGTGSGNSIPDTGFDARYGQMRIAIAEQGTFGGTCLNVGCIPTKMFVYAAEVAHTIRDARRFGIDAHIDGVRWPDIVKRVFGRIDPIAASGAAYKRSLPNIDVYASHVRFTGVRDGRYLLRTEAGDEFSSDQVVIAAGSRATVPPAIRDCGVAYHTSDTIMRIEELPEHMVIVGGGFVAAEFAHVFSALGVRVTVVVRGPGMLTHCDETICHRFTDLAAAKWDLRTHVNVIGSRTENGRTVLELDDGSELDTDVLLVATGRVPNGDLLDAELAGVTVRDGMVAVDEYQRTTARGVYALGDVSSDYQLKHVANHEMRVVRHNLLLDWDDTAAMVASDHRFVPSAVFTDPQMAMVGLTEGQAREAGHDIVVKVQNYGDTAYGWAMEDTTGIAKLIGERGTGRILGAHILGYQASSIIQPLIQAMSLGQPAKAVATQQYWIHPALPEVIENALLGLL</sequence>
<organism evidence="14 15">
    <name type="scientific">Mycolicibacterium canariasense</name>
    <name type="common">Mycobacterium canariasense</name>
    <dbReference type="NCBI Taxonomy" id="228230"/>
    <lineage>
        <taxon>Bacteria</taxon>
        <taxon>Bacillati</taxon>
        <taxon>Actinomycetota</taxon>
        <taxon>Actinomycetes</taxon>
        <taxon>Mycobacteriales</taxon>
        <taxon>Mycobacteriaceae</taxon>
        <taxon>Mycolicibacterium</taxon>
    </lineage>
</organism>
<gene>
    <name evidence="14" type="ORF">RMCC_2242</name>
</gene>
<proteinExistence type="inferred from homology"/>
<keyword evidence="15" id="KW-1185">Reference proteome</keyword>
<comment type="caution">
    <text evidence="14">The sequence shown here is derived from an EMBL/GenBank/DDBJ whole genome shotgun (WGS) entry which is preliminary data.</text>
</comment>
<keyword evidence="3 9" id="KW-0274">FAD</keyword>
<evidence type="ECO:0000256" key="8">
    <source>
        <dbReference type="PIRSR" id="PIRSR000350-2"/>
    </source>
</evidence>
<evidence type="ECO:0000256" key="10">
    <source>
        <dbReference type="PIRSR" id="PIRSR000350-4"/>
    </source>
</evidence>
<evidence type="ECO:0000256" key="9">
    <source>
        <dbReference type="PIRSR" id="PIRSR000350-3"/>
    </source>
</evidence>
<evidence type="ECO:0000256" key="6">
    <source>
        <dbReference type="ARBA" id="ARBA00023157"/>
    </source>
</evidence>
<evidence type="ECO:0000256" key="5">
    <source>
        <dbReference type="ARBA" id="ARBA00023027"/>
    </source>
</evidence>
<evidence type="ECO:0000256" key="11">
    <source>
        <dbReference type="RuleBase" id="RU003691"/>
    </source>
</evidence>
<keyword evidence="9" id="KW-0547">Nucleotide-binding</keyword>
<feature type="binding site" evidence="9">
    <location>
        <position position="268"/>
    </location>
    <ligand>
        <name>NAD(+)</name>
        <dbReference type="ChEBI" id="CHEBI:57540"/>
    </ligand>
</feature>
<reference evidence="15" key="2">
    <citation type="submission" date="2016-02" db="EMBL/GenBank/DDBJ databases">
        <title>Draft genome sequence of five rapidly growing Mycobacterium species.</title>
        <authorList>
            <person name="Katahira K."/>
            <person name="Gotou Y."/>
            <person name="Iida K."/>
            <person name="Ogura Y."/>
            <person name="Hayashi T."/>
        </authorList>
    </citation>
    <scope>NUCLEOTIDE SEQUENCE [LARGE SCALE GENOMIC DNA]</scope>
    <source>
        <strain evidence="15">JCM15298</strain>
    </source>
</reference>
<evidence type="ECO:0000313" key="15">
    <source>
        <dbReference type="Proteomes" id="UP000069443"/>
    </source>
</evidence>
<reference evidence="15" key="1">
    <citation type="journal article" date="2016" name="Genome Announc.">
        <title>Draft Genome Sequences of Five Rapidly Growing Mycobacterium Species, M. thermoresistibile, M. fortuitum subsp. acetamidolyticum, M. canariasense, M. brisbanense, and M. novocastrense.</title>
        <authorList>
            <person name="Katahira K."/>
            <person name="Ogura Y."/>
            <person name="Gotoh Y."/>
            <person name="Hayashi T."/>
        </authorList>
    </citation>
    <scope>NUCLEOTIDE SEQUENCE [LARGE SCALE GENOMIC DNA]</scope>
    <source>
        <strain evidence="15">JCM15298</strain>
    </source>
</reference>
<dbReference type="InterPro" id="IPR001100">
    <property type="entry name" value="Pyr_nuc-diS_OxRdtase"/>
</dbReference>
<dbReference type="GO" id="GO:0004148">
    <property type="term" value="F:dihydrolipoyl dehydrogenase (NADH) activity"/>
    <property type="evidence" value="ECO:0007669"/>
    <property type="project" value="TreeGrafter"/>
</dbReference>
<dbReference type="RefSeq" id="WP_062656448.1">
    <property type="nucleotide sequence ID" value="NZ_BCSY01000036.1"/>
</dbReference>
<feature type="domain" description="FAD/NAD(P)-binding" evidence="13">
    <location>
        <begin position="5"/>
        <end position="320"/>
    </location>
</feature>
<protein>
    <submittedName>
        <fullName evidence="14">NADPH-dependent mycothiol reductase mtr</fullName>
    </submittedName>
</protein>
<keyword evidence="6" id="KW-1015">Disulfide bond</keyword>
<dbReference type="GO" id="GO:0006103">
    <property type="term" value="P:2-oxoglutarate metabolic process"/>
    <property type="evidence" value="ECO:0007669"/>
    <property type="project" value="TreeGrafter"/>
</dbReference>
<dbReference type="SUPFAM" id="SSF51905">
    <property type="entry name" value="FAD/NAD(P)-binding domain"/>
    <property type="match status" value="1"/>
</dbReference>
<dbReference type="NCBIfam" id="NF005884">
    <property type="entry name" value="PRK07846.1"/>
    <property type="match status" value="1"/>
</dbReference>
<keyword evidence="2 11" id="KW-0285">Flavoprotein</keyword>
<dbReference type="PIRSF" id="PIRSF000350">
    <property type="entry name" value="Mercury_reductase_MerA"/>
    <property type="match status" value="1"/>
</dbReference>
<feature type="disulfide bond" description="Redox-active" evidence="10">
    <location>
        <begin position="43"/>
        <end position="48"/>
    </location>
</feature>
<evidence type="ECO:0000259" key="12">
    <source>
        <dbReference type="Pfam" id="PF02852"/>
    </source>
</evidence>
<feature type="binding site" evidence="9">
    <location>
        <position position="52"/>
    </location>
    <ligand>
        <name>FAD</name>
        <dbReference type="ChEBI" id="CHEBI:57692"/>
    </ligand>
</feature>
<keyword evidence="5 9" id="KW-0520">NAD</keyword>
<dbReference type="InterPro" id="IPR023753">
    <property type="entry name" value="FAD/NAD-binding_dom"/>
</dbReference>
<dbReference type="Proteomes" id="UP000069443">
    <property type="component" value="Unassembled WGS sequence"/>
</dbReference>
<evidence type="ECO:0000256" key="7">
    <source>
        <dbReference type="ARBA" id="ARBA00023284"/>
    </source>
</evidence>
<comment type="similarity">
    <text evidence="1 11">Belongs to the class-I pyridine nucleotide-disulfide oxidoreductase family.</text>
</comment>
<dbReference type="GO" id="GO:0050660">
    <property type="term" value="F:flavin adenine dinucleotide binding"/>
    <property type="evidence" value="ECO:0007669"/>
    <property type="project" value="TreeGrafter"/>
</dbReference>
<dbReference type="STRING" id="228230.RMCC_2242"/>
<evidence type="ECO:0000256" key="2">
    <source>
        <dbReference type="ARBA" id="ARBA00022630"/>
    </source>
</evidence>
<dbReference type="InterPro" id="IPR004099">
    <property type="entry name" value="Pyr_nucl-diS_OxRdtase_dimer"/>
</dbReference>
<evidence type="ECO:0000313" key="14">
    <source>
        <dbReference type="EMBL" id="GAS95276.1"/>
    </source>
</evidence>
<dbReference type="EMBL" id="BCSY01000036">
    <property type="protein sequence ID" value="GAS95276.1"/>
    <property type="molecule type" value="Genomic_DNA"/>
</dbReference>
<dbReference type="PRINTS" id="PR00368">
    <property type="entry name" value="FADPNR"/>
</dbReference>
<dbReference type="SUPFAM" id="SSF55424">
    <property type="entry name" value="FAD/NAD-linked reductases, dimerisation (C-terminal) domain"/>
    <property type="match status" value="1"/>
</dbReference>
<feature type="active site" description="Proton acceptor" evidence="8">
    <location>
        <position position="447"/>
    </location>
</feature>
<dbReference type="PANTHER" id="PTHR22912">
    <property type="entry name" value="DISULFIDE OXIDOREDUCTASE"/>
    <property type="match status" value="1"/>
</dbReference>
<keyword evidence="4 11" id="KW-0560">Oxidoreductase</keyword>
<dbReference type="InterPro" id="IPR016156">
    <property type="entry name" value="FAD/NAD-linked_Rdtase_dimer_sf"/>
</dbReference>
<dbReference type="InterPro" id="IPR036188">
    <property type="entry name" value="FAD/NAD-bd_sf"/>
</dbReference>
<feature type="binding site" evidence="9">
    <location>
        <position position="308"/>
    </location>
    <ligand>
        <name>FAD</name>
        <dbReference type="ChEBI" id="CHEBI:57692"/>
    </ligand>
</feature>
<feature type="binding site" evidence="9">
    <location>
        <begin position="182"/>
        <end position="189"/>
    </location>
    <ligand>
        <name>NAD(+)</name>
        <dbReference type="ChEBI" id="CHEBI:57540"/>
    </ligand>
</feature>
<keyword evidence="7 11" id="KW-0676">Redox-active center</keyword>